<comment type="caution">
    <text evidence="1">The sequence shown here is derived from an EMBL/GenBank/DDBJ whole genome shotgun (WGS) entry which is preliminary data.</text>
</comment>
<proteinExistence type="predicted"/>
<gene>
    <name evidence="1" type="ORF">N8T08_002797</name>
</gene>
<evidence type="ECO:0000313" key="1">
    <source>
        <dbReference type="EMBL" id="KAK1146724.1"/>
    </source>
</evidence>
<reference evidence="1 2" key="1">
    <citation type="journal article" date="2023" name="ACS Omega">
        <title>Identification of the Neoaspergillic Acid Biosynthesis Gene Cluster by Establishing an In Vitro CRISPR-Ribonucleoprotein Genetic System in Aspergillus melleus.</title>
        <authorList>
            <person name="Yuan B."/>
            <person name="Grau M.F."/>
            <person name="Murata R.M."/>
            <person name="Torok T."/>
            <person name="Venkateswaran K."/>
            <person name="Stajich J.E."/>
            <person name="Wang C.C.C."/>
        </authorList>
    </citation>
    <scope>NUCLEOTIDE SEQUENCE [LARGE SCALE GENOMIC DNA]</scope>
    <source>
        <strain evidence="1 2">IMV 1140</strain>
    </source>
</reference>
<evidence type="ECO:0000313" key="2">
    <source>
        <dbReference type="Proteomes" id="UP001177260"/>
    </source>
</evidence>
<keyword evidence="2" id="KW-1185">Reference proteome</keyword>
<dbReference type="Proteomes" id="UP001177260">
    <property type="component" value="Unassembled WGS sequence"/>
</dbReference>
<organism evidence="1 2">
    <name type="scientific">Aspergillus melleus</name>
    <dbReference type="NCBI Taxonomy" id="138277"/>
    <lineage>
        <taxon>Eukaryota</taxon>
        <taxon>Fungi</taxon>
        <taxon>Dikarya</taxon>
        <taxon>Ascomycota</taxon>
        <taxon>Pezizomycotina</taxon>
        <taxon>Eurotiomycetes</taxon>
        <taxon>Eurotiomycetidae</taxon>
        <taxon>Eurotiales</taxon>
        <taxon>Aspergillaceae</taxon>
        <taxon>Aspergillus</taxon>
        <taxon>Aspergillus subgen. Circumdati</taxon>
    </lineage>
</organism>
<dbReference type="EMBL" id="JAOPJF010000016">
    <property type="protein sequence ID" value="KAK1146724.1"/>
    <property type="molecule type" value="Genomic_DNA"/>
</dbReference>
<name>A0ACC3B832_9EURO</name>
<sequence length="277" mass="31815">MDGNALDGIEGDPIYMDPFRSDRETPVADLESQLNFLGASPVERAALLGESSTSDIVLRCSKNILNSVQRMSRRSDIVTSVDVASATYAALWSAMLLSHPSQPGWLRHHLPWLMELFATEFPFDTLLVERYIAPLFHGMVEHEHILENLHVMRAVDELPKQKKRRTSYAGNIKYRIGQLLRHRRYEYRAVITGWDVELDTSEHWVDRLGGGRQQIFYHVLFEDGTVRYVAEENVDIIFPRASDLPPSLFAVAGKYFKRWDEGSRTFVSNIRDEYPSD</sequence>
<accession>A0ACC3B832</accession>
<protein>
    <submittedName>
        <fullName evidence="1">Uncharacterized protein</fullName>
    </submittedName>
</protein>